<dbReference type="EMBL" id="LQOG01000048">
    <property type="protein sequence ID" value="KXT59103.1"/>
    <property type="molecule type" value="Genomic_DNA"/>
</dbReference>
<reference evidence="2 3" key="1">
    <citation type="submission" date="2016-01" db="EMBL/GenBank/DDBJ databases">
        <title>Highly variable Streptococcus oralis are common among viridans streptococci isolated from primates.</title>
        <authorList>
            <person name="Denapaite D."/>
            <person name="Rieger M."/>
            <person name="Koendgen S."/>
            <person name="Brueckner R."/>
            <person name="Ochigava I."/>
            <person name="Kappeler P."/>
            <person name="Maetz-Rensing K."/>
            <person name="Leendertz F."/>
            <person name="Hakenbeck R."/>
        </authorList>
    </citation>
    <scope>NUCLEOTIDE SEQUENCE [LARGE SCALE GENOMIC DNA]</scope>
    <source>
        <strain evidence="2 3">DD05</strain>
    </source>
</reference>
<keyword evidence="1" id="KW-0812">Transmembrane</keyword>
<keyword evidence="1" id="KW-1133">Transmembrane helix</keyword>
<keyword evidence="1" id="KW-0472">Membrane</keyword>
<feature type="transmembrane region" description="Helical" evidence="1">
    <location>
        <begin position="155"/>
        <end position="173"/>
    </location>
</feature>
<dbReference type="RefSeq" id="WP_061419378.1">
    <property type="nucleotide sequence ID" value="NZ_KQ969040.1"/>
</dbReference>
<feature type="transmembrane region" description="Helical" evidence="1">
    <location>
        <begin position="12"/>
        <end position="30"/>
    </location>
</feature>
<dbReference type="Proteomes" id="UP000070541">
    <property type="component" value="Unassembled WGS sequence"/>
</dbReference>
<dbReference type="AlphaFoldDB" id="A0A139M628"/>
<sequence>MKNGVKFHSIFYRFILFIFVVFLTVISMILDAKKAQIRFFNLSLTIGQEELKVVTVAVLLLTFLLSFLFKWKCLIHKTGIYLRKIDLFIAWDEIRGFSHVWINEYHRGPHGFPFYNRKTLVIYRENYQPICLYNISILALYVAKCYHPKLKTNIVSATLASLFNMALNAWFLYEMFSKNLVNIKAEVFMFWLLLYAVKVFALPLVMLGHENHCYGVSLAHSTAYKKNASKAIHL</sequence>
<name>A0A139M628_STROR</name>
<proteinExistence type="predicted"/>
<dbReference type="PATRIC" id="fig|1303.76.peg.1916"/>
<evidence type="ECO:0000313" key="2">
    <source>
        <dbReference type="EMBL" id="KXT59103.1"/>
    </source>
</evidence>
<feature type="transmembrane region" description="Helical" evidence="1">
    <location>
        <begin position="188"/>
        <end position="207"/>
    </location>
</feature>
<gene>
    <name evidence="2" type="ORF">SORDD05_01829</name>
</gene>
<evidence type="ECO:0000256" key="1">
    <source>
        <dbReference type="SAM" id="Phobius"/>
    </source>
</evidence>
<accession>A0A139M628</accession>
<feature type="transmembrane region" description="Helical" evidence="1">
    <location>
        <begin position="51"/>
        <end position="69"/>
    </location>
</feature>
<comment type="caution">
    <text evidence="2">The sequence shown here is derived from an EMBL/GenBank/DDBJ whole genome shotgun (WGS) entry which is preliminary data.</text>
</comment>
<organism evidence="2 3">
    <name type="scientific">Streptococcus oralis</name>
    <dbReference type="NCBI Taxonomy" id="1303"/>
    <lineage>
        <taxon>Bacteria</taxon>
        <taxon>Bacillati</taxon>
        <taxon>Bacillota</taxon>
        <taxon>Bacilli</taxon>
        <taxon>Lactobacillales</taxon>
        <taxon>Streptococcaceae</taxon>
        <taxon>Streptococcus</taxon>
    </lineage>
</organism>
<evidence type="ECO:0000313" key="3">
    <source>
        <dbReference type="Proteomes" id="UP000070541"/>
    </source>
</evidence>
<protein>
    <submittedName>
        <fullName evidence="2">Uncharacterized protein</fullName>
    </submittedName>
</protein>